<dbReference type="GO" id="GO:0004792">
    <property type="term" value="F:thiosulfate-cyanide sulfurtransferase activity"/>
    <property type="evidence" value="ECO:0007669"/>
    <property type="project" value="TreeGrafter"/>
</dbReference>
<organism evidence="4 5">
    <name type="scientific">Chryseosolibacter histidini</name>
    <dbReference type="NCBI Taxonomy" id="2782349"/>
    <lineage>
        <taxon>Bacteria</taxon>
        <taxon>Pseudomonadati</taxon>
        <taxon>Bacteroidota</taxon>
        <taxon>Cytophagia</taxon>
        <taxon>Cytophagales</taxon>
        <taxon>Chryseotaleaceae</taxon>
        <taxon>Chryseosolibacter</taxon>
    </lineage>
</organism>
<evidence type="ECO:0000256" key="2">
    <source>
        <dbReference type="ARBA" id="ARBA00022737"/>
    </source>
</evidence>
<dbReference type="InterPro" id="IPR001763">
    <property type="entry name" value="Rhodanese-like_dom"/>
</dbReference>
<dbReference type="Proteomes" id="UP001319200">
    <property type="component" value="Unassembled WGS sequence"/>
</dbReference>
<comment type="caution">
    <text evidence="4">The sequence shown here is derived from an EMBL/GenBank/DDBJ whole genome shotgun (WGS) entry which is preliminary data.</text>
</comment>
<dbReference type="PANTHER" id="PTHR11364:SF27">
    <property type="entry name" value="SULFURTRANSFERASE"/>
    <property type="match status" value="1"/>
</dbReference>
<dbReference type="SUPFAM" id="SSF52821">
    <property type="entry name" value="Rhodanese/Cell cycle control phosphatase"/>
    <property type="match status" value="2"/>
</dbReference>
<keyword evidence="5" id="KW-1185">Reference proteome</keyword>
<feature type="domain" description="Rhodanese" evidence="3">
    <location>
        <begin position="168"/>
        <end position="281"/>
    </location>
</feature>
<dbReference type="AlphaFoldDB" id="A0AAP2DQF5"/>
<dbReference type="PANTHER" id="PTHR11364">
    <property type="entry name" value="THIOSULFATE SULFERTANSFERASE"/>
    <property type="match status" value="1"/>
</dbReference>
<dbReference type="EMBL" id="JAHESF010000044">
    <property type="protein sequence ID" value="MBT1700608.1"/>
    <property type="molecule type" value="Genomic_DNA"/>
</dbReference>
<protein>
    <submittedName>
        <fullName evidence="4">Sulfurtransferase</fullName>
    </submittedName>
</protein>
<feature type="domain" description="Rhodanese" evidence="3">
    <location>
        <begin position="19"/>
        <end position="137"/>
    </location>
</feature>
<dbReference type="Pfam" id="PF00581">
    <property type="entry name" value="Rhodanese"/>
    <property type="match status" value="2"/>
</dbReference>
<sequence>MTETNTPLIPANELQDVLNKKNAVIIDARSGPDAYARYQAGHAAGAIHVDLDRDLSEKPENAAVGGRHPLPDVKKFAALLGRLGITPSSHVIVYDDKNGANAAARFWWMLKAAGHERVQVVDGGLDGIIRQGIRLDNAVPVPTASSPYPFDAWKRPVADINKVADAAADPNYLVIDVREAYRYLGEREPIDLTAGHIPGAVNIPYIDNLDKDGNFRSSAELASKYKAAMEERKPQQVIVHCGSGVTACHTLLALEHAGIKGAQLYVGSWSEWSRTGRPIATGSGSGLTG</sequence>
<dbReference type="RefSeq" id="WP_254169297.1">
    <property type="nucleotide sequence ID" value="NZ_JAHESF010000044.1"/>
</dbReference>
<keyword evidence="1" id="KW-0808">Transferase</keyword>
<evidence type="ECO:0000259" key="3">
    <source>
        <dbReference type="PROSITE" id="PS50206"/>
    </source>
</evidence>
<dbReference type="InterPro" id="IPR045078">
    <property type="entry name" value="TST/MPST-like"/>
</dbReference>
<keyword evidence="2" id="KW-0677">Repeat</keyword>
<dbReference type="CDD" id="cd01449">
    <property type="entry name" value="TST_Repeat_2"/>
    <property type="match status" value="1"/>
</dbReference>
<accession>A0AAP2DQF5</accession>
<evidence type="ECO:0000313" key="5">
    <source>
        <dbReference type="Proteomes" id="UP001319200"/>
    </source>
</evidence>
<name>A0AAP2DQF5_9BACT</name>
<dbReference type="CDD" id="cd01448">
    <property type="entry name" value="TST_Repeat_1"/>
    <property type="match status" value="1"/>
</dbReference>
<evidence type="ECO:0000256" key="1">
    <source>
        <dbReference type="ARBA" id="ARBA00022679"/>
    </source>
</evidence>
<dbReference type="InterPro" id="IPR036873">
    <property type="entry name" value="Rhodanese-like_dom_sf"/>
</dbReference>
<evidence type="ECO:0000313" key="4">
    <source>
        <dbReference type="EMBL" id="MBT1700608.1"/>
    </source>
</evidence>
<reference evidence="4 5" key="1">
    <citation type="submission" date="2021-05" db="EMBL/GenBank/DDBJ databases">
        <title>A Polyphasic approach of four new species of the genus Ohtaekwangia: Ohtaekwangia histidinii sp. nov., Ohtaekwangia cretensis sp. nov., Ohtaekwangia indiensis sp. nov., Ohtaekwangia reichenbachii sp. nov. from diverse environment.</title>
        <authorList>
            <person name="Octaviana S."/>
        </authorList>
    </citation>
    <scope>NUCLEOTIDE SEQUENCE [LARGE SCALE GENOMIC DNA]</scope>
    <source>
        <strain evidence="4 5">PWU4</strain>
    </source>
</reference>
<gene>
    <name evidence="4" type="ORF">KK083_27210</name>
</gene>
<proteinExistence type="predicted"/>
<dbReference type="SMART" id="SM00450">
    <property type="entry name" value="RHOD"/>
    <property type="match status" value="2"/>
</dbReference>
<dbReference type="PROSITE" id="PS50206">
    <property type="entry name" value="RHODANESE_3"/>
    <property type="match status" value="2"/>
</dbReference>
<dbReference type="Gene3D" id="3.40.250.10">
    <property type="entry name" value="Rhodanese-like domain"/>
    <property type="match status" value="2"/>
</dbReference>